<gene>
    <name evidence="2" type="ORF">RDB_LOCUS62708</name>
</gene>
<organism evidence="2 3">
    <name type="scientific">Rhizoctonia solani</name>
    <dbReference type="NCBI Taxonomy" id="456999"/>
    <lineage>
        <taxon>Eukaryota</taxon>
        <taxon>Fungi</taxon>
        <taxon>Dikarya</taxon>
        <taxon>Basidiomycota</taxon>
        <taxon>Agaricomycotina</taxon>
        <taxon>Agaricomycetes</taxon>
        <taxon>Cantharellales</taxon>
        <taxon>Ceratobasidiaceae</taxon>
        <taxon>Rhizoctonia</taxon>
    </lineage>
</organism>
<dbReference type="Proteomes" id="UP000663850">
    <property type="component" value="Unassembled WGS sequence"/>
</dbReference>
<dbReference type="Gene3D" id="3.90.1300.10">
    <property type="entry name" value="Amidase signature (AS) domain"/>
    <property type="match status" value="1"/>
</dbReference>
<dbReference type="InterPro" id="IPR023631">
    <property type="entry name" value="Amidase_dom"/>
</dbReference>
<dbReference type="Pfam" id="PF01425">
    <property type="entry name" value="Amidase"/>
    <property type="match status" value="1"/>
</dbReference>
<feature type="domain" description="Amidase" evidence="1">
    <location>
        <begin position="26"/>
        <end position="113"/>
    </location>
</feature>
<evidence type="ECO:0000313" key="2">
    <source>
        <dbReference type="EMBL" id="CAE6471091.1"/>
    </source>
</evidence>
<accession>A0A8H3C2D9</accession>
<dbReference type="InterPro" id="IPR036928">
    <property type="entry name" value="AS_sf"/>
</dbReference>
<sequence>MDLQVISFPGTRALRLGAPTRQVRFAYLARIDQVNHAGPELNAIIETNVHALEQAYALDKERRTSGKRSALHGIPILVKDSIGTLASEGMNTTAGSYSLLGSIVRDEATVVAKGRNGVDLYEASIAELQSGLEIAHFTSVDLVRVGIYGNHLKSQSH</sequence>
<evidence type="ECO:0000313" key="3">
    <source>
        <dbReference type="Proteomes" id="UP000663850"/>
    </source>
</evidence>
<dbReference type="AlphaFoldDB" id="A0A8H3C2D9"/>
<proteinExistence type="predicted"/>
<protein>
    <recommendedName>
        <fullName evidence="1">Amidase domain-containing protein</fullName>
    </recommendedName>
</protein>
<dbReference type="EMBL" id="CAJMWZ010003199">
    <property type="protein sequence ID" value="CAE6471091.1"/>
    <property type="molecule type" value="Genomic_DNA"/>
</dbReference>
<evidence type="ECO:0000259" key="1">
    <source>
        <dbReference type="Pfam" id="PF01425"/>
    </source>
</evidence>
<dbReference type="PANTHER" id="PTHR42678:SF34">
    <property type="entry name" value="OS04G0183300 PROTEIN"/>
    <property type="match status" value="1"/>
</dbReference>
<dbReference type="SUPFAM" id="SSF75304">
    <property type="entry name" value="Amidase signature (AS) enzymes"/>
    <property type="match status" value="1"/>
</dbReference>
<name>A0A8H3C2D9_9AGAM</name>
<comment type="caution">
    <text evidence="2">The sequence shown here is derived from an EMBL/GenBank/DDBJ whole genome shotgun (WGS) entry which is preliminary data.</text>
</comment>
<dbReference type="PANTHER" id="PTHR42678">
    <property type="entry name" value="AMIDASE"/>
    <property type="match status" value="1"/>
</dbReference>
<reference evidence="2" key="1">
    <citation type="submission" date="2021-01" db="EMBL/GenBank/DDBJ databases">
        <authorList>
            <person name="Kaushik A."/>
        </authorList>
    </citation>
    <scope>NUCLEOTIDE SEQUENCE</scope>
    <source>
        <strain evidence="2">Type strain: AG8-Rh-89/</strain>
    </source>
</reference>